<protein>
    <recommendedName>
        <fullName evidence="4">DinB family protein</fullName>
    </recommendedName>
</protein>
<dbReference type="OrthoDB" id="837585at2"/>
<evidence type="ECO:0000313" key="2">
    <source>
        <dbReference type="EMBL" id="AUS07094.1"/>
    </source>
</evidence>
<name>A0A2I7SMJ6_9FLAO</name>
<gene>
    <name evidence="2" type="ORF">C1A40_17360</name>
</gene>
<organism evidence="2 3">
    <name type="scientific">Pseudotamlana carrageenivorans</name>
    <dbReference type="NCBI Taxonomy" id="2069432"/>
    <lineage>
        <taxon>Bacteria</taxon>
        <taxon>Pseudomonadati</taxon>
        <taxon>Bacteroidota</taxon>
        <taxon>Flavobacteriia</taxon>
        <taxon>Flavobacteriales</taxon>
        <taxon>Flavobacteriaceae</taxon>
        <taxon>Pseudotamlana</taxon>
    </lineage>
</organism>
<dbReference type="InterPro" id="IPR034660">
    <property type="entry name" value="DinB/YfiT-like"/>
</dbReference>
<dbReference type="Gene3D" id="1.20.120.450">
    <property type="entry name" value="dinb family like domain"/>
    <property type="match status" value="1"/>
</dbReference>
<evidence type="ECO:0000313" key="3">
    <source>
        <dbReference type="Proteomes" id="UP000236592"/>
    </source>
</evidence>
<dbReference type="SUPFAM" id="SSF109854">
    <property type="entry name" value="DinB/YfiT-like putative metalloenzymes"/>
    <property type="match status" value="1"/>
</dbReference>
<evidence type="ECO:0008006" key="4">
    <source>
        <dbReference type="Google" id="ProtNLM"/>
    </source>
</evidence>
<dbReference type="AlphaFoldDB" id="A0A2I7SMJ6"/>
<feature type="signal peptide" evidence="1">
    <location>
        <begin position="1"/>
        <end position="21"/>
    </location>
</feature>
<reference evidence="3" key="1">
    <citation type="submission" date="2018-01" db="EMBL/GenBank/DDBJ databases">
        <title>Complete genome of Tamlana sp. UJ94.</title>
        <authorList>
            <person name="Jung J."/>
            <person name="Chung D."/>
            <person name="Bae S.S."/>
            <person name="Baek K."/>
        </authorList>
    </citation>
    <scope>NUCLEOTIDE SEQUENCE [LARGE SCALE GENOMIC DNA]</scope>
    <source>
        <strain evidence="3">UJ94</strain>
    </source>
</reference>
<evidence type="ECO:0000256" key="1">
    <source>
        <dbReference type="SAM" id="SignalP"/>
    </source>
</evidence>
<proteinExistence type="predicted"/>
<dbReference type="KEGG" id="taj:C1A40_17360"/>
<keyword evidence="1" id="KW-0732">Signal</keyword>
<feature type="chain" id="PRO_5014473201" description="DinB family protein" evidence="1">
    <location>
        <begin position="22"/>
        <end position="190"/>
    </location>
</feature>
<dbReference type="EMBL" id="CP025938">
    <property type="protein sequence ID" value="AUS07094.1"/>
    <property type="molecule type" value="Genomic_DNA"/>
</dbReference>
<dbReference type="Proteomes" id="UP000236592">
    <property type="component" value="Chromosome"/>
</dbReference>
<accession>A0A2I7SMJ6</accession>
<sequence length="190" mass="21551">MFLNKFKLLFILCLIVFSVEAQDNMTPEKLPFYEIPEAPETYTAGTVAARMIDGLGFRYFWATEGLTEKDLNHKCSESGRTSAETIEHIYGLSKFIRNAVLSHDKDLNQEVLSFEEQRKQTLLNLKLVSDMLRNTDKPLVLEDTEVSFWNIINGPIADATWHCGQIVMLRRASGNPFNSKVSVFAGKLKA</sequence>
<keyword evidence="3" id="KW-1185">Reference proteome</keyword>